<dbReference type="STRING" id="69322.SAMN05443669_100486"/>
<accession>A0A1M6Z2I4</accession>
<gene>
    <name evidence="2" type="ORF">SAMN05443669_100486</name>
</gene>
<reference evidence="3" key="1">
    <citation type="submission" date="2016-11" db="EMBL/GenBank/DDBJ databases">
        <authorList>
            <person name="Varghese N."/>
            <person name="Submissions S."/>
        </authorList>
    </citation>
    <scope>NUCLEOTIDE SEQUENCE [LARGE SCALE GENOMIC DNA]</scope>
    <source>
        <strain evidence="3">DSM 3661</strain>
    </source>
</reference>
<keyword evidence="1" id="KW-1133">Transmembrane helix</keyword>
<evidence type="ECO:0000313" key="3">
    <source>
        <dbReference type="Proteomes" id="UP000184260"/>
    </source>
</evidence>
<dbReference type="EMBL" id="FRBU01000004">
    <property type="protein sequence ID" value="SHL24708.1"/>
    <property type="molecule type" value="Genomic_DNA"/>
</dbReference>
<sequence length="29" mass="3318">MISKKNLIYAVIAFVLGFVLTFFIIKSLK</sequence>
<proteinExistence type="predicted"/>
<feature type="transmembrane region" description="Helical" evidence="1">
    <location>
        <begin position="7"/>
        <end position="25"/>
    </location>
</feature>
<keyword evidence="1" id="KW-0472">Membrane</keyword>
<dbReference type="AlphaFoldDB" id="A0A1M6Z2I4"/>
<keyword evidence="1" id="KW-0812">Transmembrane</keyword>
<evidence type="ECO:0000256" key="1">
    <source>
        <dbReference type="SAM" id="Phobius"/>
    </source>
</evidence>
<organism evidence="2 3">
    <name type="scientific">Flavobacterium xanthum</name>
    <dbReference type="NCBI Taxonomy" id="69322"/>
    <lineage>
        <taxon>Bacteria</taxon>
        <taxon>Pseudomonadati</taxon>
        <taxon>Bacteroidota</taxon>
        <taxon>Flavobacteriia</taxon>
        <taxon>Flavobacteriales</taxon>
        <taxon>Flavobacteriaceae</taxon>
        <taxon>Flavobacterium</taxon>
    </lineage>
</organism>
<dbReference type="Proteomes" id="UP000184260">
    <property type="component" value="Unassembled WGS sequence"/>
</dbReference>
<evidence type="ECO:0000313" key="2">
    <source>
        <dbReference type="EMBL" id="SHL24708.1"/>
    </source>
</evidence>
<name>A0A1M6Z2I4_9FLAO</name>
<keyword evidence="3" id="KW-1185">Reference proteome</keyword>
<protein>
    <submittedName>
        <fullName evidence="2">Uncharacterized protein</fullName>
    </submittedName>
</protein>